<sequence>MAAPPEVNMKALSGKFVMNKTISDPFEPILALQGVSWLVRKGISVATITLHVNYSAGPPVEIKIIQTVTGGLKGTTEVRTLDFNRREHTDHVFGHVAGRTRYLSPNTEIESSILTKLADGSIDPTDVQFLSGKVLADGKMPTAGFLDEDEHTWIQSYVENEEAKWTAEQVWGFEEIEGKRMYTRRVVVRKGGKEVKRARLVYDYLGEVELTE</sequence>
<keyword evidence="2" id="KW-1185">Reference proteome</keyword>
<dbReference type="PANTHER" id="PTHR38115">
    <property type="entry name" value="LIPOCALIN-LIKE DOMAIN-CONTAINING PROTEIN"/>
    <property type="match status" value="1"/>
</dbReference>
<accession>A0A0G2GDJ7</accession>
<name>A0A0G2GDJ7_PHACM</name>
<gene>
    <name evidence="1" type="ORF">UCRPC4_g03490</name>
</gene>
<dbReference type="OrthoDB" id="425354at2759"/>
<dbReference type="EMBL" id="LCWF01000082">
    <property type="protein sequence ID" value="KKY21723.1"/>
    <property type="molecule type" value="Genomic_DNA"/>
</dbReference>
<dbReference type="PANTHER" id="PTHR38115:SF1">
    <property type="entry name" value="LIPOCALIN-LIKE DOMAIN-CONTAINING PROTEIN"/>
    <property type="match status" value="1"/>
</dbReference>
<proteinExistence type="predicted"/>
<organism evidence="1 2">
    <name type="scientific">Phaeomoniella chlamydospora</name>
    <name type="common">Phaeoacremonium chlamydosporum</name>
    <dbReference type="NCBI Taxonomy" id="158046"/>
    <lineage>
        <taxon>Eukaryota</taxon>
        <taxon>Fungi</taxon>
        <taxon>Dikarya</taxon>
        <taxon>Ascomycota</taxon>
        <taxon>Pezizomycotina</taxon>
        <taxon>Eurotiomycetes</taxon>
        <taxon>Chaetothyriomycetidae</taxon>
        <taxon>Phaeomoniellales</taxon>
        <taxon>Phaeomoniellaceae</taxon>
        <taxon>Phaeomoniella</taxon>
    </lineage>
</organism>
<reference evidence="1 2" key="1">
    <citation type="submission" date="2015-05" db="EMBL/GenBank/DDBJ databases">
        <title>Distinctive expansion of gene families associated with plant cell wall degradation and secondary metabolism in the genomes of grapevine trunk pathogens.</title>
        <authorList>
            <person name="Lawrence D.P."/>
            <person name="Travadon R."/>
            <person name="Rolshausen P.E."/>
            <person name="Baumgartner K."/>
        </authorList>
    </citation>
    <scope>NUCLEOTIDE SEQUENCE [LARGE SCALE GENOMIC DNA]</scope>
    <source>
        <strain evidence="1">UCRPC4</strain>
    </source>
</reference>
<protein>
    <submittedName>
        <fullName evidence="1">Uncharacterized protein</fullName>
    </submittedName>
</protein>
<evidence type="ECO:0000313" key="2">
    <source>
        <dbReference type="Proteomes" id="UP000053317"/>
    </source>
</evidence>
<reference evidence="1 2" key="2">
    <citation type="submission" date="2015-05" db="EMBL/GenBank/DDBJ databases">
        <authorList>
            <person name="Morales-Cruz A."/>
            <person name="Amrine K.C."/>
            <person name="Cantu D."/>
        </authorList>
    </citation>
    <scope>NUCLEOTIDE SEQUENCE [LARGE SCALE GENOMIC DNA]</scope>
    <source>
        <strain evidence="1">UCRPC4</strain>
    </source>
</reference>
<dbReference type="InterPro" id="IPR053037">
    <property type="entry name" value="Pericyclase_pydY-like"/>
</dbReference>
<dbReference type="AlphaFoldDB" id="A0A0G2GDJ7"/>
<dbReference type="Proteomes" id="UP000053317">
    <property type="component" value="Unassembled WGS sequence"/>
</dbReference>
<comment type="caution">
    <text evidence="1">The sequence shown here is derived from an EMBL/GenBank/DDBJ whole genome shotgun (WGS) entry which is preliminary data.</text>
</comment>
<evidence type="ECO:0000313" key="1">
    <source>
        <dbReference type="EMBL" id="KKY21723.1"/>
    </source>
</evidence>